<dbReference type="InterPro" id="IPR047057">
    <property type="entry name" value="MerR_fam"/>
</dbReference>
<dbReference type="InterPro" id="IPR000551">
    <property type="entry name" value="MerR-type_HTH_dom"/>
</dbReference>
<evidence type="ECO:0000256" key="3">
    <source>
        <dbReference type="ARBA" id="ARBA00023125"/>
    </source>
</evidence>
<evidence type="ECO:0000256" key="4">
    <source>
        <dbReference type="ARBA" id="ARBA00023163"/>
    </source>
</evidence>
<proteinExistence type="predicted"/>
<evidence type="ECO:0000256" key="5">
    <source>
        <dbReference type="SAM" id="Coils"/>
    </source>
</evidence>
<feature type="coiled-coil region" evidence="5">
    <location>
        <begin position="86"/>
        <end position="120"/>
    </location>
</feature>
<keyword evidence="2" id="KW-0805">Transcription regulation</keyword>
<evidence type="ECO:0000313" key="8">
    <source>
        <dbReference type="Proteomes" id="UP000790580"/>
    </source>
</evidence>
<evidence type="ECO:0000313" key="7">
    <source>
        <dbReference type="EMBL" id="MBU9720787.1"/>
    </source>
</evidence>
<dbReference type="SMART" id="SM00422">
    <property type="entry name" value="HTH_MERR"/>
    <property type="match status" value="1"/>
</dbReference>
<dbReference type="PANTHER" id="PTHR30204:SF69">
    <property type="entry name" value="MERR-FAMILY TRANSCRIPTIONAL REGULATOR"/>
    <property type="match status" value="1"/>
</dbReference>
<organism evidence="7 8">
    <name type="scientific">Evansella alkalicola</name>
    <dbReference type="NCBI Taxonomy" id="745819"/>
    <lineage>
        <taxon>Bacteria</taxon>
        <taxon>Bacillati</taxon>
        <taxon>Bacillota</taxon>
        <taxon>Bacilli</taxon>
        <taxon>Bacillales</taxon>
        <taxon>Bacillaceae</taxon>
        <taxon>Evansella</taxon>
    </lineage>
</organism>
<keyword evidence="4" id="KW-0804">Transcription</keyword>
<sequence>MEAMTIRQLAEKYKISTRTLRYYEELGIIQPERPLNHQRLYRKKDETRLRLILRGKKFGFSLDQIKEMITLFDEDRSGVKQLEKTVEYGKRRVLEVEERIQELEELREDMQNYLSVFEGELKKLKGEK</sequence>
<feature type="domain" description="HTH merR-type" evidence="6">
    <location>
        <begin position="3"/>
        <end position="71"/>
    </location>
</feature>
<dbReference type="RefSeq" id="WP_088074604.1">
    <property type="nucleotide sequence ID" value="NZ_JAHQCR010000021.1"/>
</dbReference>
<dbReference type="PROSITE" id="PS50937">
    <property type="entry name" value="HTH_MERR_2"/>
    <property type="match status" value="1"/>
</dbReference>
<accession>A0ABS6JR99</accession>
<comment type="caution">
    <text evidence="7">The sequence shown here is derived from an EMBL/GenBank/DDBJ whole genome shotgun (WGS) entry which is preliminary data.</text>
</comment>
<gene>
    <name evidence="7" type="ORF">KS407_04915</name>
</gene>
<reference evidence="7 8" key="1">
    <citation type="submission" date="2021-06" db="EMBL/GenBank/DDBJ databases">
        <title>Bacillus sp. RD4P76, an endophyte from a halophyte.</title>
        <authorList>
            <person name="Sun J.-Q."/>
        </authorList>
    </citation>
    <scope>NUCLEOTIDE SEQUENCE [LARGE SCALE GENOMIC DNA]</scope>
    <source>
        <strain evidence="7 8">JCM 17098</strain>
    </source>
</reference>
<name>A0ABS6JR99_9BACI</name>
<dbReference type="Pfam" id="PF13411">
    <property type="entry name" value="MerR_1"/>
    <property type="match status" value="1"/>
</dbReference>
<keyword evidence="1" id="KW-0678">Repressor</keyword>
<dbReference type="PRINTS" id="PR00040">
    <property type="entry name" value="HTHMERR"/>
</dbReference>
<evidence type="ECO:0000256" key="2">
    <source>
        <dbReference type="ARBA" id="ARBA00023015"/>
    </source>
</evidence>
<protein>
    <submittedName>
        <fullName evidence="7">MerR family transcriptional regulator</fullName>
    </submittedName>
</protein>
<keyword evidence="5" id="KW-0175">Coiled coil</keyword>
<dbReference type="InterPro" id="IPR009061">
    <property type="entry name" value="DNA-bd_dom_put_sf"/>
</dbReference>
<dbReference type="PANTHER" id="PTHR30204">
    <property type="entry name" value="REDOX-CYCLING DRUG-SENSING TRANSCRIPTIONAL ACTIVATOR SOXR"/>
    <property type="match status" value="1"/>
</dbReference>
<evidence type="ECO:0000256" key="1">
    <source>
        <dbReference type="ARBA" id="ARBA00022491"/>
    </source>
</evidence>
<keyword evidence="8" id="KW-1185">Reference proteome</keyword>
<dbReference type="Proteomes" id="UP000790580">
    <property type="component" value="Unassembled WGS sequence"/>
</dbReference>
<dbReference type="SUPFAM" id="SSF46955">
    <property type="entry name" value="Putative DNA-binding domain"/>
    <property type="match status" value="1"/>
</dbReference>
<dbReference type="EMBL" id="JAHQCR010000021">
    <property type="protein sequence ID" value="MBU9720787.1"/>
    <property type="molecule type" value="Genomic_DNA"/>
</dbReference>
<dbReference type="Gene3D" id="1.10.1660.10">
    <property type="match status" value="1"/>
</dbReference>
<keyword evidence="3" id="KW-0238">DNA-binding</keyword>
<evidence type="ECO:0000259" key="6">
    <source>
        <dbReference type="PROSITE" id="PS50937"/>
    </source>
</evidence>